<comment type="pathway">
    <text evidence="1">Protein modification; protein ubiquitination.</text>
</comment>
<dbReference type="STRING" id="1137138.A0A067NUT7"/>
<dbReference type="Pfam" id="PF26200">
    <property type="entry name" value="Rcat_RNF216"/>
    <property type="match status" value="1"/>
</dbReference>
<dbReference type="HOGENOM" id="CLU_009961_1_0_1"/>
<organism evidence="10 11">
    <name type="scientific">Pleurotus ostreatus (strain PC15)</name>
    <name type="common">Oyster mushroom</name>
    <dbReference type="NCBI Taxonomy" id="1137138"/>
    <lineage>
        <taxon>Eukaryota</taxon>
        <taxon>Fungi</taxon>
        <taxon>Dikarya</taxon>
        <taxon>Basidiomycota</taxon>
        <taxon>Agaricomycotina</taxon>
        <taxon>Agaricomycetes</taxon>
        <taxon>Agaricomycetidae</taxon>
        <taxon>Agaricales</taxon>
        <taxon>Pleurotineae</taxon>
        <taxon>Pleurotaceae</taxon>
        <taxon>Pleurotus</taxon>
    </lineage>
</organism>
<evidence type="ECO:0000256" key="1">
    <source>
        <dbReference type="ARBA" id="ARBA00004906"/>
    </source>
</evidence>
<evidence type="ECO:0000313" key="10">
    <source>
        <dbReference type="EMBL" id="KDQ31699.1"/>
    </source>
</evidence>
<keyword evidence="7" id="KW-0862">Zinc</keyword>
<dbReference type="InParanoid" id="A0A067NUT7"/>
<keyword evidence="3" id="KW-0479">Metal-binding</keyword>
<dbReference type="InterPro" id="IPR002867">
    <property type="entry name" value="IBR_dom"/>
</dbReference>
<feature type="region of interest" description="Disordered" evidence="8">
    <location>
        <begin position="148"/>
        <end position="177"/>
    </location>
</feature>
<dbReference type="InterPro" id="IPR013083">
    <property type="entry name" value="Znf_RING/FYVE/PHD"/>
</dbReference>
<keyword evidence="5" id="KW-0863">Zinc-finger</keyword>
<feature type="compositionally biased region" description="Basic and acidic residues" evidence="8">
    <location>
        <begin position="61"/>
        <end position="73"/>
    </location>
</feature>
<dbReference type="Pfam" id="PF26191">
    <property type="entry name" value="RING-HC_RBR_RNF216"/>
    <property type="match status" value="1"/>
</dbReference>
<evidence type="ECO:0000256" key="3">
    <source>
        <dbReference type="ARBA" id="ARBA00022723"/>
    </source>
</evidence>
<feature type="region of interest" description="Disordered" evidence="8">
    <location>
        <begin position="50"/>
        <end position="79"/>
    </location>
</feature>
<dbReference type="VEuPathDB" id="FungiDB:PLEOSDRAFT_1110918"/>
<reference evidence="11" key="1">
    <citation type="journal article" date="2014" name="Proc. Natl. Acad. Sci. U.S.A.">
        <title>Extensive sampling of basidiomycete genomes demonstrates inadequacy of the white-rot/brown-rot paradigm for wood decay fungi.</title>
        <authorList>
            <person name="Riley R."/>
            <person name="Salamov A.A."/>
            <person name="Brown D.W."/>
            <person name="Nagy L.G."/>
            <person name="Floudas D."/>
            <person name="Held B.W."/>
            <person name="Levasseur A."/>
            <person name="Lombard V."/>
            <person name="Morin E."/>
            <person name="Otillar R."/>
            <person name="Lindquist E.A."/>
            <person name="Sun H."/>
            <person name="LaButti K.M."/>
            <person name="Schmutz J."/>
            <person name="Jabbour D."/>
            <person name="Luo H."/>
            <person name="Baker S.E."/>
            <person name="Pisabarro A.G."/>
            <person name="Walton J.D."/>
            <person name="Blanchette R.A."/>
            <person name="Henrissat B."/>
            <person name="Martin F."/>
            <person name="Cullen D."/>
            <person name="Hibbett D.S."/>
            <person name="Grigoriev I.V."/>
        </authorList>
    </citation>
    <scope>NUCLEOTIDE SEQUENCE [LARGE SCALE GENOMIC DNA]</scope>
    <source>
        <strain evidence="11">PC15</strain>
    </source>
</reference>
<sequence>MPNNPSAAHARLPRPLVVSGSIIEISDSEDDYEHIRCPSPSQKAPLKVASGALDNGATPAARDKAVPPERKGENAPPHAVATLSQTPSIQVLMEPPKPDLVIPQDQLRQVLEVVPDVQPEYAQELLTESKTVEATLNALFENPAYPKVDRKGKRKAEDPMGKERGQPKPKIDYSTTERPTLGGPYYYELALEQLQVDFPLIPKPYIRSVLLLKKGLYVPAHLQLLVDSKLPILPYKRKVIAYRSKGKAPLVEDPDFTTEREWLVHKLQEGALVPNATGSSQQSITPSDVEDGIECGCCFTSYPFEKMVQCPDAHLFCSECMVSYAENLLGSHNPNIVCMDQSGCKLAFPDSELRRFLDDKLLELYERVKQRKEIEMAGLEGLEECPFCEYKVVIENPEEKLFRCEREECGAVSCRACKKLDHLPKSCKEMEAEKLLDGRHAIEEAMTQALLRNCPKCEKAFIKEAGCNKMTCPNCRTLSCYVCRKVITGYEHFNQNPHAPQASANSNKCLLWDQVEQRHADEVKAAAERATEAYRRDNPDVAQEDIKVDLPAAPKAPAPLAMQALVVPRLDLPIPARPPLDVGALAAEIFNEHRMGAAQRDQMIRQWAGQQHVPAPMPQPILRLPAVAVPPQRIQVLPHIPRAPPVQQAAIPRARRRRR</sequence>
<evidence type="ECO:0000259" key="9">
    <source>
        <dbReference type="PROSITE" id="PS51873"/>
    </source>
</evidence>
<dbReference type="InterPro" id="IPR047545">
    <property type="entry name" value="BRcat_RBR_RNF216"/>
</dbReference>
<dbReference type="PROSITE" id="PS51873">
    <property type="entry name" value="TRIAD"/>
    <property type="match status" value="1"/>
</dbReference>
<keyword evidence="2" id="KW-0808">Transferase</keyword>
<gene>
    <name evidence="10" type="ORF">PLEOSDRAFT_1110918</name>
</gene>
<keyword evidence="4" id="KW-0677">Repeat</keyword>
<dbReference type="SUPFAM" id="SSF57850">
    <property type="entry name" value="RING/U-box"/>
    <property type="match status" value="1"/>
</dbReference>
<dbReference type="EMBL" id="KL198005">
    <property type="protein sequence ID" value="KDQ31699.1"/>
    <property type="molecule type" value="Genomic_DNA"/>
</dbReference>
<dbReference type="Gene3D" id="1.20.120.1750">
    <property type="match status" value="1"/>
</dbReference>
<dbReference type="AlphaFoldDB" id="A0A067NUT7"/>
<evidence type="ECO:0000256" key="5">
    <source>
        <dbReference type="ARBA" id="ARBA00022771"/>
    </source>
</evidence>
<dbReference type="OrthoDB" id="10009520at2759"/>
<dbReference type="InterPro" id="IPR047544">
    <property type="entry name" value="RING-HC_RBR_RNF216"/>
</dbReference>
<evidence type="ECO:0000256" key="6">
    <source>
        <dbReference type="ARBA" id="ARBA00022786"/>
    </source>
</evidence>
<dbReference type="CDD" id="cd20339">
    <property type="entry name" value="BRcat_RBR_RNF216"/>
    <property type="match status" value="1"/>
</dbReference>
<dbReference type="InterPro" id="IPR044066">
    <property type="entry name" value="TRIAD_supradom"/>
</dbReference>
<feature type="compositionally biased region" description="Basic and acidic residues" evidence="8">
    <location>
        <begin position="155"/>
        <end position="171"/>
    </location>
</feature>
<proteinExistence type="predicted"/>
<evidence type="ECO:0000256" key="7">
    <source>
        <dbReference type="ARBA" id="ARBA00022833"/>
    </source>
</evidence>
<protein>
    <recommendedName>
        <fullName evidence="9">RING-type domain-containing protein</fullName>
    </recommendedName>
</protein>
<dbReference type="InterPro" id="IPR047546">
    <property type="entry name" value="Rcat_RBR_RNF216"/>
</dbReference>
<dbReference type="SMART" id="SM00647">
    <property type="entry name" value="IBR"/>
    <property type="match status" value="2"/>
</dbReference>
<dbReference type="Gene3D" id="3.30.40.10">
    <property type="entry name" value="Zinc/RING finger domain, C3HC4 (zinc finger)"/>
    <property type="match status" value="1"/>
</dbReference>
<dbReference type="InterPro" id="IPR051628">
    <property type="entry name" value="LUBAC_E3_Ligases"/>
</dbReference>
<accession>A0A067NUT7</accession>
<name>A0A067NUT7_PLEO1</name>
<evidence type="ECO:0000313" key="11">
    <source>
        <dbReference type="Proteomes" id="UP000027073"/>
    </source>
</evidence>
<dbReference type="CDD" id="cd16630">
    <property type="entry name" value="RING-HC_RBR_RNF216"/>
    <property type="match status" value="1"/>
</dbReference>
<evidence type="ECO:0000256" key="4">
    <source>
        <dbReference type="ARBA" id="ARBA00022737"/>
    </source>
</evidence>
<dbReference type="PANTHER" id="PTHR22770:SF47">
    <property type="entry name" value="E3 UBIQUITIN-PROTEIN LIGASE RNF216"/>
    <property type="match status" value="1"/>
</dbReference>
<dbReference type="CDD" id="cd20353">
    <property type="entry name" value="Rcat_RBR_RNF216"/>
    <property type="match status" value="1"/>
</dbReference>
<dbReference type="GO" id="GO:0008270">
    <property type="term" value="F:zinc ion binding"/>
    <property type="evidence" value="ECO:0007669"/>
    <property type="project" value="UniProtKB-KW"/>
</dbReference>
<feature type="domain" description="RING-type" evidence="9">
    <location>
        <begin position="291"/>
        <end position="509"/>
    </location>
</feature>
<dbReference type="GO" id="GO:0016740">
    <property type="term" value="F:transferase activity"/>
    <property type="evidence" value="ECO:0007669"/>
    <property type="project" value="UniProtKB-KW"/>
</dbReference>
<evidence type="ECO:0000256" key="8">
    <source>
        <dbReference type="SAM" id="MobiDB-lite"/>
    </source>
</evidence>
<dbReference type="Proteomes" id="UP000027073">
    <property type="component" value="Unassembled WGS sequence"/>
</dbReference>
<dbReference type="PANTHER" id="PTHR22770">
    <property type="entry name" value="UBIQUITIN CONJUGATING ENZYME 7 INTERACTING PROTEIN-RELATED"/>
    <property type="match status" value="1"/>
</dbReference>
<evidence type="ECO:0000256" key="2">
    <source>
        <dbReference type="ARBA" id="ARBA00022679"/>
    </source>
</evidence>
<keyword evidence="6" id="KW-0833">Ubl conjugation pathway</keyword>